<evidence type="ECO:0000259" key="9">
    <source>
        <dbReference type="Pfam" id="PF00464"/>
    </source>
</evidence>
<dbReference type="PIRSF" id="PIRSF000412">
    <property type="entry name" value="SHMT"/>
    <property type="match status" value="1"/>
</dbReference>
<dbReference type="AlphaFoldDB" id="A0A8B7XQV6"/>
<dbReference type="InterPro" id="IPR015422">
    <property type="entry name" value="PyrdxlP-dep_Trfase_small"/>
</dbReference>
<comment type="pathway">
    <text evidence="2 8">One-carbon metabolism; tetrahydrofolate interconversion.</text>
</comment>
<accession>A0A8B7XQV6</accession>
<comment type="catalytic activity">
    <reaction evidence="8">
        <text>(6R)-5,10-methylene-5,6,7,8-tetrahydrofolate + glycine + H2O = (6S)-5,6,7,8-tetrahydrofolate + L-serine</text>
        <dbReference type="Rhea" id="RHEA:15481"/>
        <dbReference type="ChEBI" id="CHEBI:15377"/>
        <dbReference type="ChEBI" id="CHEBI:15636"/>
        <dbReference type="ChEBI" id="CHEBI:33384"/>
        <dbReference type="ChEBI" id="CHEBI:57305"/>
        <dbReference type="ChEBI" id="CHEBI:57453"/>
        <dbReference type="EC" id="2.1.2.1"/>
    </reaction>
</comment>
<keyword evidence="10" id="KW-1185">Reference proteome</keyword>
<dbReference type="EC" id="2.1.2.1" evidence="8"/>
<proteinExistence type="inferred from homology"/>
<comment type="cofactor">
    <cofactor evidence="1 7 8">
        <name>pyridoxal 5'-phosphate</name>
        <dbReference type="ChEBI" id="CHEBI:597326"/>
    </cofactor>
</comment>
<evidence type="ECO:0000256" key="6">
    <source>
        <dbReference type="ARBA" id="ARBA00022898"/>
    </source>
</evidence>
<keyword evidence="5 8" id="KW-0808">Transferase</keyword>
<evidence type="ECO:0000256" key="1">
    <source>
        <dbReference type="ARBA" id="ARBA00001933"/>
    </source>
</evidence>
<organism evidence="10 11">
    <name type="scientific">Acanthaster planci</name>
    <name type="common">Crown-of-thorns starfish</name>
    <dbReference type="NCBI Taxonomy" id="133434"/>
    <lineage>
        <taxon>Eukaryota</taxon>
        <taxon>Metazoa</taxon>
        <taxon>Echinodermata</taxon>
        <taxon>Eleutherozoa</taxon>
        <taxon>Asterozoa</taxon>
        <taxon>Asteroidea</taxon>
        <taxon>Valvatacea</taxon>
        <taxon>Valvatida</taxon>
        <taxon>Acanthasteridae</taxon>
        <taxon>Acanthaster</taxon>
    </lineage>
</organism>
<dbReference type="KEGG" id="aplc:110974813"/>
<reference evidence="11" key="1">
    <citation type="submission" date="2025-08" db="UniProtKB">
        <authorList>
            <consortium name="RefSeq"/>
        </authorList>
    </citation>
    <scope>IDENTIFICATION</scope>
</reference>
<evidence type="ECO:0000256" key="4">
    <source>
        <dbReference type="ARBA" id="ARBA00022563"/>
    </source>
</evidence>
<feature type="domain" description="Serine hydroxymethyltransferase-like" evidence="9">
    <location>
        <begin position="44"/>
        <end position="443"/>
    </location>
</feature>
<dbReference type="GO" id="GO:0005739">
    <property type="term" value="C:mitochondrion"/>
    <property type="evidence" value="ECO:0007669"/>
    <property type="project" value="TreeGrafter"/>
</dbReference>
<dbReference type="InterPro" id="IPR015424">
    <property type="entry name" value="PyrdxlP-dep_Trfase"/>
</dbReference>
<dbReference type="CTD" id="6472"/>
<dbReference type="NCBIfam" id="NF000586">
    <property type="entry name" value="PRK00011.1"/>
    <property type="match status" value="1"/>
</dbReference>
<dbReference type="RefSeq" id="XP_022082391.1">
    <property type="nucleotide sequence ID" value="XM_022226699.1"/>
</dbReference>
<dbReference type="Pfam" id="PF00464">
    <property type="entry name" value="SHMT"/>
    <property type="match status" value="1"/>
</dbReference>
<comment type="similarity">
    <text evidence="3 8">Belongs to the SHMT family.</text>
</comment>
<evidence type="ECO:0000256" key="3">
    <source>
        <dbReference type="ARBA" id="ARBA00006376"/>
    </source>
</evidence>
<evidence type="ECO:0000256" key="8">
    <source>
        <dbReference type="RuleBase" id="RU000585"/>
    </source>
</evidence>
<dbReference type="Proteomes" id="UP000694845">
    <property type="component" value="Unplaced"/>
</dbReference>
<dbReference type="PANTHER" id="PTHR11680:SF28">
    <property type="entry name" value="SERINE HYDROXYMETHYLTRANSFERASE, MITOCHONDRIAL"/>
    <property type="match status" value="1"/>
</dbReference>
<feature type="modified residue" description="N6-(pyridoxal phosphate)lysine" evidence="7">
    <location>
        <position position="275"/>
    </location>
</feature>
<dbReference type="SUPFAM" id="SSF53383">
    <property type="entry name" value="PLP-dependent transferases"/>
    <property type="match status" value="1"/>
</dbReference>
<dbReference type="GeneID" id="110974813"/>
<evidence type="ECO:0000256" key="2">
    <source>
        <dbReference type="ARBA" id="ARBA00004777"/>
    </source>
</evidence>
<protein>
    <recommendedName>
        <fullName evidence="8">Serine hydroxymethyltransferase</fullName>
        <ecNumber evidence="8">2.1.2.1</ecNumber>
    </recommendedName>
</protein>
<dbReference type="GO" id="GO:0035999">
    <property type="term" value="P:tetrahydrofolate interconversion"/>
    <property type="evidence" value="ECO:0007669"/>
    <property type="project" value="UniProtKB-UniPathway"/>
</dbReference>
<dbReference type="FunFam" id="3.40.640.10:FF:000097">
    <property type="entry name" value="Serine hydroxymethyltransferase"/>
    <property type="match status" value="1"/>
</dbReference>
<dbReference type="InterPro" id="IPR015421">
    <property type="entry name" value="PyrdxlP-dep_Trfase_major"/>
</dbReference>
<dbReference type="OMA" id="CATTHKV"/>
<keyword evidence="4 8" id="KW-0554">One-carbon metabolism</keyword>
<dbReference type="HAMAP" id="MF_00051">
    <property type="entry name" value="SHMT"/>
    <property type="match status" value="1"/>
</dbReference>
<dbReference type="GO" id="GO:0019264">
    <property type="term" value="P:glycine biosynthetic process from serine"/>
    <property type="evidence" value="ECO:0007669"/>
    <property type="project" value="InterPro"/>
</dbReference>
<dbReference type="InterPro" id="IPR049943">
    <property type="entry name" value="Ser_HO-MeTrfase-like"/>
</dbReference>
<dbReference type="Gene3D" id="3.40.640.10">
    <property type="entry name" value="Type I PLP-dependent aspartate aminotransferase-like (Major domain)"/>
    <property type="match status" value="1"/>
</dbReference>
<comment type="function">
    <text evidence="8">Interconversion of serine and glycine.</text>
</comment>
<evidence type="ECO:0000313" key="11">
    <source>
        <dbReference type="RefSeq" id="XP_022082391.1"/>
    </source>
</evidence>
<gene>
    <name evidence="11" type="primary">LOC110974813</name>
</gene>
<dbReference type="PANTHER" id="PTHR11680">
    <property type="entry name" value="SERINE HYDROXYMETHYLTRANSFERASE"/>
    <property type="match status" value="1"/>
</dbReference>
<evidence type="ECO:0000313" key="10">
    <source>
        <dbReference type="Proteomes" id="UP000694845"/>
    </source>
</evidence>
<dbReference type="Gene3D" id="3.90.1150.10">
    <property type="entry name" value="Aspartate Aminotransferase, domain 1"/>
    <property type="match status" value="1"/>
</dbReference>
<dbReference type="GO" id="GO:0004372">
    <property type="term" value="F:glycine hydroxymethyltransferase activity"/>
    <property type="evidence" value="ECO:0007669"/>
    <property type="project" value="UniProtKB-EC"/>
</dbReference>
<sequence length="500" mass="55499">MASRSLSRLLSVVPTARNVCRAAYGQQATLESERVPEWTGQENLTEVDPEILSLIREEKRRQVRGLELIASENFCTQACLNVLSSCLHNKYSEGLPGNRYYGGTEVIDKVERLCQKRALEAFDLDPEKWGVNVQPYSGSPANLAVYTGLLKPHDRIMGLDLPHGGHLTHGFMTDTARISATSIFFESMPYRLDIKTGLIDYDKLEETSRLFRPRLLIAGYSAYPRRIDYKRFREICDEVKAIMMSDMAHISGLVAAKVLPSPFDYSEVVTTTTHKTLRGPRSGLIFYRRGKKGVNKKTGKDIMYDFERKINNAVFPALQGGPHNNNIGAIAVAMKQSMSPVFKDHQRQTVLNAQAMANALLAKGYSLVSGGTDNHLVLVDLHSKGIDGAKAEHILELCAISVNKNTCPGDKSALHPSGLRLGSPALTSRKLKEGDFIQVIDFIDRSIGIGQDAKKISGADDKAFYEVAETNKDIVEQIAKLRQEVEDFAAQFPMPGYDNF</sequence>
<dbReference type="OrthoDB" id="10265628at2759"/>
<dbReference type="CDD" id="cd00378">
    <property type="entry name" value="SHMT"/>
    <property type="match status" value="1"/>
</dbReference>
<dbReference type="InterPro" id="IPR019798">
    <property type="entry name" value="Ser_HO-MeTrfase_PLP_BS"/>
</dbReference>
<evidence type="ECO:0000256" key="7">
    <source>
        <dbReference type="PIRSR" id="PIRSR000412-50"/>
    </source>
</evidence>
<dbReference type="PROSITE" id="PS00096">
    <property type="entry name" value="SHMT"/>
    <property type="match status" value="1"/>
</dbReference>
<name>A0A8B7XQV6_ACAPL</name>
<dbReference type="GO" id="GO:0030170">
    <property type="term" value="F:pyridoxal phosphate binding"/>
    <property type="evidence" value="ECO:0007669"/>
    <property type="project" value="InterPro"/>
</dbReference>
<dbReference type="UniPathway" id="UPA00193"/>
<dbReference type="InterPro" id="IPR001085">
    <property type="entry name" value="Ser_HO-MeTrfase"/>
</dbReference>
<dbReference type="InterPro" id="IPR039429">
    <property type="entry name" value="SHMT-like_dom"/>
</dbReference>
<keyword evidence="6 7" id="KW-0663">Pyridoxal phosphate</keyword>
<evidence type="ECO:0000256" key="5">
    <source>
        <dbReference type="ARBA" id="ARBA00022679"/>
    </source>
</evidence>